<accession>A0A010RVS7</accession>
<dbReference type="PATRIC" id="fig|1042209.11.peg.852"/>
<dbReference type="HOGENOM" id="CLU_2603288_0_0_6"/>
<evidence type="ECO:0000313" key="3">
    <source>
        <dbReference type="Proteomes" id="UP000022611"/>
    </source>
</evidence>
<dbReference type="RefSeq" id="WP_019689269.1">
    <property type="nucleotide sequence ID" value="NZ_AFOY02000004.1"/>
</dbReference>
<name>A0A010RVS7_PSEFL</name>
<comment type="caution">
    <text evidence="2">The sequence shown here is derived from an EMBL/GenBank/DDBJ whole genome shotgun (WGS) entry which is preliminary data.</text>
</comment>
<dbReference type="AlphaFoldDB" id="A0A010RVS7"/>
<evidence type="ECO:0000256" key="1">
    <source>
        <dbReference type="SAM" id="Phobius"/>
    </source>
</evidence>
<dbReference type="Proteomes" id="UP000022611">
    <property type="component" value="Unassembled WGS sequence"/>
</dbReference>
<keyword evidence="1" id="KW-0472">Membrane</keyword>
<sequence>MKKLLGLVILLCGLGVFVGAVAVEIAWLGFCFGTVIIGILLLTFASDLLLFPISIGFTAGTVIWVAGFALLTDDTGKLI</sequence>
<reference evidence="2 3" key="1">
    <citation type="journal article" date="2011" name="J. Bacteriol.">
        <title>Draft genome sequence of the polycyclic aromatic hydrocarbon-degrading, genetically engineered bioluminescent bioreporter Pseudomonas fluorescens HK44.</title>
        <authorList>
            <person name="Chauhan A."/>
            <person name="Layton A.C."/>
            <person name="Williams D.E."/>
            <person name="Smartt A.E."/>
            <person name="Ripp S."/>
            <person name="Karpinets T.V."/>
            <person name="Brown S.D."/>
            <person name="Sayler G.S."/>
        </authorList>
    </citation>
    <scope>NUCLEOTIDE SEQUENCE [LARGE SCALE GENOMIC DNA]</scope>
    <source>
        <strain evidence="2 3">HK44</strain>
    </source>
</reference>
<feature type="transmembrane region" description="Helical" evidence="1">
    <location>
        <begin position="25"/>
        <end position="42"/>
    </location>
</feature>
<organism evidence="2 3">
    <name type="scientific">Pseudomonas fluorescens HK44</name>
    <dbReference type="NCBI Taxonomy" id="1042209"/>
    <lineage>
        <taxon>Bacteria</taxon>
        <taxon>Pseudomonadati</taxon>
        <taxon>Pseudomonadota</taxon>
        <taxon>Gammaproteobacteria</taxon>
        <taxon>Pseudomonadales</taxon>
        <taxon>Pseudomonadaceae</taxon>
        <taxon>Pseudomonas</taxon>
    </lineage>
</organism>
<evidence type="ECO:0000313" key="2">
    <source>
        <dbReference type="EMBL" id="EXF96321.1"/>
    </source>
</evidence>
<keyword evidence="1" id="KW-1133">Transmembrane helix</keyword>
<keyword evidence="1" id="KW-0812">Transmembrane</keyword>
<proteinExistence type="predicted"/>
<protein>
    <submittedName>
        <fullName evidence="2">Uncharacterized protein</fullName>
    </submittedName>
</protein>
<dbReference type="EMBL" id="AFOY02000004">
    <property type="protein sequence ID" value="EXF96321.1"/>
    <property type="molecule type" value="Genomic_DNA"/>
</dbReference>
<gene>
    <name evidence="2" type="ORF">HK44_021605</name>
</gene>
<feature type="transmembrane region" description="Helical" evidence="1">
    <location>
        <begin position="49"/>
        <end position="71"/>
    </location>
</feature>